<keyword evidence="3" id="KW-0969">Cilium</keyword>
<sequence>MHDAQDAETNDVLRRKASIGRRAFEAHGMSPEKALNRALARAAETHWNLALLARDVQQSRIDQASCEEALGEGGMIVLLDGPEGLPGFARIDGALVAGLTEVQTFGTISAMEPEDRPFTATDAAMTAPLLDQGLENFARLMAAHPLHRQIAEFRFGARVETARIAGTLMDSAFYTLFRLQVDLGGGCRSGQMMLAFPERDTAPAEDDAEADPAMPRHSQLMMTLPVHLDVVLCRLTLSLRDVEALQEGSRLALPRDALTRTKLCAAGGLSIAEGTLGQMNGQRALRLGGDALQGREAKSRMESLAATAMAGSGQAGAPSEPMAPLDFQQMVDAAEPSPSGQDSAPPGITPPLVDLPDIPELDDLPELPPLDLDNLPPMELPDLPGMAPQE</sequence>
<dbReference type="Proteomes" id="UP000186684">
    <property type="component" value="Unassembled WGS sequence"/>
</dbReference>
<dbReference type="RefSeq" id="WP_076450281.1">
    <property type="nucleotide sequence ID" value="NZ_FTOQ01000017.1"/>
</dbReference>
<protein>
    <submittedName>
        <fullName evidence="3">Flagellar motor switch protein FliM</fullName>
    </submittedName>
</protein>
<evidence type="ECO:0000313" key="4">
    <source>
        <dbReference type="Proteomes" id="UP000186684"/>
    </source>
</evidence>
<dbReference type="OrthoDB" id="7824563at2"/>
<dbReference type="SUPFAM" id="SSF101801">
    <property type="entry name" value="Surface presentation of antigens (SPOA)"/>
    <property type="match status" value="1"/>
</dbReference>
<dbReference type="InterPro" id="IPR001543">
    <property type="entry name" value="FliN-like_C"/>
</dbReference>
<keyword evidence="3" id="KW-0966">Cell projection</keyword>
<feature type="domain" description="Flagellar motor switch protein FliN-like C-terminal" evidence="2">
    <location>
        <begin position="220"/>
        <end position="287"/>
    </location>
</feature>
<feature type="region of interest" description="Disordered" evidence="1">
    <location>
        <begin position="333"/>
        <end position="390"/>
    </location>
</feature>
<proteinExistence type="predicted"/>
<dbReference type="STRING" id="633194.SAMN05421759_11711"/>
<feature type="compositionally biased region" description="Low complexity" evidence="1">
    <location>
        <begin position="369"/>
        <end position="384"/>
    </location>
</feature>
<evidence type="ECO:0000259" key="2">
    <source>
        <dbReference type="Pfam" id="PF01052"/>
    </source>
</evidence>
<keyword evidence="3" id="KW-0282">Flagellum</keyword>
<accession>A0A1N7PLP5</accession>
<dbReference type="InterPro" id="IPR036429">
    <property type="entry name" value="SpoA-like_sf"/>
</dbReference>
<evidence type="ECO:0000313" key="3">
    <source>
        <dbReference type="EMBL" id="SIT11299.1"/>
    </source>
</evidence>
<dbReference type="Gene3D" id="2.30.330.10">
    <property type="entry name" value="SpoA-like"/>
    <property type="match status" value="1"/>
</dbReference>
<name>A0A1N7PLP5_9RHOB</name>
<organism evidence="3 4">
    <name type="scientific">Roseivivax lentus</name>
    <dbReference type="NCBI Taxonomy" id="633194"/>
    <lineage>
        <taxon>Bacteria</taxon>
        <taxon>Pseudomonadati</taxon>
        <taxon>Pseudomonadota</taxon>
        <taxon>Alphaproteobacteria</taxon>
        <taxon>Rhodobacterales</taxon>
        <taxon>Roseobacteraceae</taxon>
        <taxon>Roseivivax</taxon>
    </lineage>
</organism>
<dbReference type="Pfam" id="PF01052">
    <property type="entry name" value="FliMN_C"/>
    <property type="match status" value="1"/>
</dbReference>
<dbReference type="AlphaFoldDB" id="A0A1N7PLP5"/>
<reference evidence="4" key="1">
    <citation type="submission" date="2017-01" db="EMBL/GenBank/DDBJ databases">
        <authorList>
            <person name="Varghese N."/>
            <person name="Submissions S."/>
        </authorList>
    </citation>
    <scope>NUCLEOTIDE SEQUENCE [LARGE SCALE GENOMIC DNA]</scope>
    <source>
        <strain evidence="4">DSM 29430</strain>
    </source>
</reference>
<keyword evidence="4" id="KW-1185">Reference proteome</keyword>
<dbReference type="EMBL" id="FTOQ01000017">
    <property type="protein sequence ID" value="SIT11299.1"/>
    <property type="molecule type" value="Genomic_DNA"/>
</dbReference>
<evidence type="ECO:0000256" key="1">
    <source>
        <dbReference type="SAM" id="MobiDB-lite"/>
    </source>
</evidence>
<gene>
    <name evidence="3" type="ORF">SAMN05421759_11711</name>
</gene>